<dbReference type="RefSeq" id="WP_283740471.1">
    <property type="nucleotide sequence ID" value="NZ_JASJEV010000005.1"/>
</dbReference>
<evidence type="ECO:0000313" key="2">
    <source>
        <dbReference type="EMBL" id="MDJ1158477.1"/>
    </source>
</evidence>
<organism evidence="2 3">
    <name type="scientific">Chelatococcus albus</name>
    <dbReference type="NCBI Taxonomy" id="3047466"/>
    <lineage>
        <taxon>Bacteria</taxon>
        <taxon>Pseudomonadati</taxon>
        <taxon>Pseudomonadota</taxon>
        <taxon>Alphaproteobacteria</taxon>
        <taxon>Hyphomicrobiales</taxon>
        <taxon>Chelatococcaceae</taxon>
        <taxon>Chelatococcus</taxon>
    </lineage>
</organism>
<evidence type="ECO:0000256" key="1">
    <source>
        <dbReference type="SAM" id="Phobius"/>
    </source>
</evidence>
<reference evidence="2 3" key="1">
    <citation type="submission" date="2023-05" db="EMBL/GenBank/DDBJ databases">
        <title>Chelatococcus sp. nov., a moderately thermophilic bacterium isolated from hot spring microbial mat.</title>
        <authorList>
            <person name="Hu C.-J."/>
            <person name="Li W.-J."/>
        </authorList>
    </citation>
    <scope>NUCLEOTIDE SEQUENCE [LARGE SCALE GENOMIC DNA]</scope>
    <source>
        <strain evidence="2 3">SYSU G07232</strain>
    </source>
</reference>
<keyword evidence="1" id="KW-0472">Membrane</keyword>
<evidence type="ECO:0000313" key="3">
    <source>
        <dbReference type="Proteomes" id="UP001321492"/>
    </source>
</evidence>
<sequence>MFKLRRAAGPPSASGIADAGFRRIRRIGRFVAVLAVLLALLWPLALAASWADLDFVQGRLATEFGVAGRPIDTSAQTRALAFALSMLIVGPSMYGLVLIARLFTAFARGVVFEEENALRLSRFALVLIVTSVAAPFARLATSVLLTMDNAPEERVMALLIEGSDLVAFLAGWAILAFAAIFREAVRLAHENRQFV</sequence>
<dbReference type="EMBL" id="JASJEV010000005">
    <property type="protein sequence ID" value="MDJ1158477.1"/>
    <property type="molecule type" value="Genomic_DNA"/>
</dbReference>
<proteinExistence type="predicted"/>
<keyword evidence="3" id="KW-1185">Reference proteome</keyword>
<dbReference type="InterPro" id="IPR021354">
    <property type="entry name" value="DUF2975"/>
</dbReference>
<dbReference type="Proteomes" id="UP001321492">
    <property type="component" value="Unassembled WGS sequence"/>
</dbReference>
<name>A0ABT7AGI7_9HYPH</name>
<keyword evidence="1" id="KW-1133">Transmembrane helix</keyword>
<feature type="transmembrane region" description="Helical" evidence="1">
    <location>
        <begin position="165"/>
        <end position="185"/>
    </location>
</feature>
<protein>
    <submittedName>
        <fullName evidence="2">DUF2975 domain-containing protein</fullName>
    </submittedName>
</protein>
<keyword evidence="1" id="KW-0812">Transmembrane</keyword>
<dbReference type="Pfam" id="PF11188">
    <property type="entry name" value="DUF2975"/>
    <property type="match status" value="1"/>
</dbReference>
<comment type="caution">
    <text evidence="2">The sequence shown here is derived from an EMBL/GenBank/DDBJ whole genome shotgun (WGS) entry which is preliminary data.</text>
</comment>
<gene>
    <name evidence="2" type="ORF">QNA08_09545</name>
</gene>
<feature type="transmembrane region" description="Helical" evidence="1">
    <location>
        <begin position="123"/>
        <end position="145"/>
    </location>
</feature>
<feature type="transmembrane region" description="Helical" evidence="1">
    <location>
        <begin position="79"/>
        <end position="103"/>
    </location>
</feature>
<accession>A0ABT7AGI7</accession>